<dbReference type="InterPro" id="IPR000719">
    <property type="entry name" value="Prot_kinase_dom"/>
</dbReference>
<dbReference type="InterPro" id="IPR008949">
    <property type="entry name" value="Isoprenoid_synthase_dom_sf"/>
</dbReference>
<dbReference type="PROSITE" id="PS00383">
    <property type="entry name" value="TYR_PHOSPHATASE_1"/>
    <property type="match status" value="1"/>
</dbReference>
<dbReference type="SMART" id="SM00768">
    <property type="entry name" value="X8"/>
    <property type="match status" value="1"/>
</dbReference>
<comment type="similarity">
    <text evidence="2">Belongs to the FPP/GGPP synthase family.</text>
</comment>
<reference evidence="13 14" key="1">
    <citation type="submission" date="2021-05" db="EMBL/GenBank/DDBJ databases">
        <title>Genome Assembly of Synthetic Allotetraploid Brassica napus Reveals Homoeologous Exchanges between Subgenomes.</title>
        <authorList>
            <person name="Davis J.T."/>
        </authorList>
    </citation>
    <scope>NUCLEOTIDE SEQUENCE [LARGE SCALE GENOMIC DNA]</scope>
    <source>
        <strain evidence="14">cv. Da-Ae</strain>
        <tissue evidence="13">Seedling</tissue>
    </source>
</reference>
<dbReference type="SMART" id="SM00220">
    <property type="entry name" value="S_TKc"/>
    <property type="match status" value="1"/>
</dbReference>
<protein>
    <submittedName>
        <fullName evidence="13">Uncharacterized protein</fullName>
    </submittedName>
</protein>
<evidence type="ECO:0000259" key="10">
    <source>
        <dbReference type="PROSITE" id="PS50011"/>
    </source>
</evidence>
<evidence type="ECO:0000256" key="1">
    <source>
        <dbReference type="ARBA" id="ARBA00001946"/>
    </source>
</evidence>
<feature type="binding site" evidence="8">
    <location>
        <position position="103"/>
    </location>
    <ligand>
        <name>ATP</name>
        <dbReference type="ChEBI" id="CHEBI:30616"/>
    </ligand>
</feature>
<evidence type="ECO:0000256" key="6">
    <source>
        <dbReference type="ARBA" id="ARBA00022842"/>
    </source>
</evidence>
<dbReference type="InterPro" id="IPR017441">
    <property type="entry name" value="Protein_kinase_ATP_BS"/>
</dbReference>
<dbReference type="Pfam" id="PF07714">
    <property type="entry name" value="PK_Tyr_Ser-Thr"/>
    <property type="match status" value="1"/>
</dbReference>
<dbReference type="PROSITE" id="PS51181">
    <property type="entry name" value="PPASE_TENSIN"/>
    <property type="match status" value="1"/>
</dbReference>
<evidence type="ECO:0000313" key="13">
    <source>
        <dbReference type="EMBL" id="KAH0876189.1"/>
    </source>
</evidence>
<keyword evidence="3" id="KW-0808">Transferase</keyword>
<dbReference type="PROSITE" id="PS00107">
    <property type="entry name" value="PROTEIN_KINASE_ATP"/>
    <property type="match status" value="1"/>
</dbReference>
<dbReference type="Proteomes" id="UP000824890">
    <property type="component" value="Unassembled WGS sequence"/>
</dbReference>
<dbReference type="SFLD" id="SFLDS00005">
    <property type="entry name" value="Isoprenoid_Synthase_Type_I"/>
    <property type="match status" value="1"/>
</dbReference>
<dbReference type="SUPFAM" id="SSF56112">
    <property type="entry name" value="Protein kinase-like (PK-like)"/>
    <property type="match status" value="1"/>
</dbReference>
<feature type="domain" description="Phosphatase tensin-type" evidence="12">
    <location>
        <begin position="249"/>
        <end position="437"/>
    </location>
</feature>
<dbReference type="InterPro" id="IPR000387">
    <property type="entry name" value="Tyr_Pase_dom"/>
</dbReference>
<dbReference type="Gene3D" id="1.10.510.10">
    <property type="entry name" value="Transferase(Phosphotransferase) domain 1"/>
    <property type="match status" value="2"/>
</dbReference>
<organism evidence="13 14">
    <name type="scientific">Brassica napus</name>
    <name type="common">Rape</name>
    <dbReference type="NCBI Taxonomy" id="3708"/>
    <lineage>
        <taxon>Eukaryota</taxon>
        <taxon>Viridiplantae</taxon>
        <taxon>Streptophyta</taxon>
        <taxon>Embryophyta</taxon>
        <taxon>Tracheophyta</taxon>
        <taxon>Spermatophyta</taxon>
        <taxon>Magnoliopsida</taxon>
        <taxon>eudicotyledons</taxon>
        <taxon>Gunneridae</taxon>
        <taxon>Pentapetalae</taxon>
        <taxon>rosids</taxon>
        <taxon>malvids</taxon>
        <taxon>Brassicales</taxon>
        <taxon>Brassicaceae</taxon>
        <taxon>Brassiceae</taxon>
        <taxon>Brassica</taxon>
    </lineage>
</organism>
<dbReference type="PANTHER" id="PTHR12001">
    <property type="entry name" value="GERANYLGERANYL PYROPHOSPHATE SYNTHASE"/>
    <property type="match status" value="1"/>
</dbReference>
<dbReference type="InterPro" id="IPR001245">
    <property type="entry name" value="Ser-Thr/Tyr_kinase_cat_dom"/>
</dbReference>
<dbReference type="InterPro" id="IPR029023">
    <property type="entry name" value="Tensin_phosphatase"/>
</dbReference>
<dbReference type="PROSITE" id="PS50056">
    <property type="entry name" value="TYR_PHOSPHATASE_2"/>
    <property type="match status" value="1"/>
</dbReference>
<evidence type="ECO:0000259" key="12">
    <source>
        <dbReference type="PROSITE" id="PS51181"/>
    </source>
</evidence>
<evidence type="ECO:0000256" key="7">
    <source>
        <dbReference type="ARBA" id="ARBA00023229"/>
    </source>
</evidence>
<keyword evidence="9" id="KW-0812">Transmembrane</keyword>
<comment type="caution">
    <text evidence="13">The sequence shown here is derived from an EMBL/GenBank/DDBJ whole genome shotgun (WGS) entry which is preliminary data.</text>
</comment>
<comment type="cofactor">
    <cofactor evidence="1">
        <name>Mg(2+)</name>
        <dbReference type="ChEBI" id="CHEBI:18420"/>
    </cofactor>
</comment>
<dbReference type="InterPro" id="IPR012946">
    <property type="entry name" value="X8"/>
</dbReference>
<dbReference type="InterPro" id="IPR016130">
    <property type="entry name" value="Tyr_Pase_AS"/>
</dbReference>
<evidence type="ECO:0000259" key="11">
    <source>
        <dbReference type="PROSITE" id="PS50056"/>
    </source>
</evidence>
<name>A0ABQ7Z7U3_BRANA</name>
<dbReference type="PROSITE" id="PS50011">
    <property type="entry name" value="PROTEIN_KINASE_DOM"/>
    <property type="match status" value="1"/>
</dbReference>
<evidence type="ECO:0000256" key="9">
    <source>
        <dbReference type="SAM" id="Phobius"/>
    </source>
</evidence>
<dbReference type="Gene3D" id="1.20.58.1040">
    <property type="match status" value="1"/>
</dbReference>
<dbReference type="InterPro" id="IPR011009">
    <property type="entry name" value="Kinase-like_dom_sf"/>
</dbReference>
<evidence type="ECO:0000256" key="2">
    <source>
        <dbReference type="ARBA" id="ARBA00006706"/>
    </source>
</evidence>
<feature type="transmembrane region" description="Helical" evidence="9">
    <location>
        <begin position="12"/>
        <end position="30"/>
    </location>
</feature>
<dbReference type="PROSITE" id="PS00444">
    <property type="entry name" value="POLYPRENYL_SYNTHASE_2"/>
    <property type="match status" value="1"/>
</dbReference>
<dbReference type="Pfam" id="PF22785">
    <property type="entry name" value="Tc-R-P"/>
    <property type="match status" value="1"/>
</dbReference>
<evidence type="ECO:0000313" key="14">
    <source>
        <dbReference type="Proteomes" id="UP000824890"/>
    </source>
</evidence>
<gene>
    <name evidence="13" type="ORF">HID58_073551</name>
</gene>
<keyword evidence="6" id="KW-0460">Magnesium</keyword>
<dbReference type="CDD" id="cd00685">
    <property type="entry name" value="Trans_IPPS_HT"/>
    <property type="match status" value="1"/>
</dbReference>
<keyword evidence="8" id="KW-0067">ATP-binding</keyword>
<evidence type="ECO:0000256" key="8">
    <source>
        <dbReference type="PROSITE-ProRule" id="PRU10141"/>
    </source>
</evidence>
<dbReference type="NCBIfam" id="TIGR02749">
    <property type="entry name" value="prenyl_cyano"/>
    <property type="match status" value="1"/>
</dbReference>
<dbReference type="Pfam" id="PF00348">
    <property type="entry name" value="polyprenyl_synt"/>
    <property type="match status" value="2"/>
</dbReference>
<dbReference type="Gene3D" id="1.10.600.10">
    <property type="entry name" value="Farnesyl Diphosphate Synthase"/>
    <property type="match status" value="1"/>
</dbReference>
<keyword evidence="7" id="KW-0414">Isoprene biosynthesis</keyword>
<keyword evidence="9" id="KW-0472">Membrane</keyword>
<keyword evidence="9" id="KW-1133">Transmembrane helix</keyword>
<dbReference type="SUPFAM" id="SSF48576">
    <property type="entry name" value="Terpenoid synthases"/>
    <property type="match status" value="1"/>
</dbReference>
<dbReference type="InterPro" id="IPR029021">
    <property type="entry name" value="Prot-tyrosine_phosphatase-like"/>
</dbReference>
<accession>A0ABQ7Z7U3</accession>
<dbReference type="SUPFAM" id="SSF52799">
    <property type="entry name" value="(Phosphotyrosine protein) phosphatases II"/>
    <property type="match status" value="1"/>
</dbReference>
<sequence>MANAKETTLYITISVAAFVIGKIIIALLLYKRWKRKHTVHENGFPVKGGGKMVMFRSPLLNSVSSDLFMKKTHKLSNKDILGSGGFGTVYRLTVNESTAFAVKRLNRGDSERDGGFHRELESMADIKHRNIVTLHGYYTSPHFNLLIYELMPNGSLDSFLHEYFDTGKATMKGDVYSFGVVLLELLTGRRPTDDEFFEEGTKLVTWVKGVVRDQREEVVIDNRLRGSPVQEMNDLFGIAMMCLEPELDVRPTMTELSIWIQPSLICFSWALWIFSGGDDALPEVDPLTEVEFLTGVFTPAILQVEMMMILQVKSVLDMRHHNHYKVYNLCIEECYDPENFYGRVERFPFDDNHVPTLKMIQLFCESVHSWLSLDPKNIAVVHCMAGKGRTGLMVKNPNNMAKAWMCLCFLIFFYLSSEINFVKVNAEMKTWCVAKPSSDQAALLDNINYACSHVDCRVLSSGCPCYSPGNLINHASVAMNLYYQANGRNYWNCNFKNSGLIVITNPNLGTSVLDLISCGCGRRQFPKTVCKIGMTRSYGGGGNLLFIRRDVGRSCKAVPTKPKEISLVNGIGEAKTVSFDLRQESSSKQPISLVNLFEVVADDLQTLNDNLLSIVGAENPVLISAAEQIFGAGGKRMRPGLVFLVSRATAELAGLKELTTEHRRLGEIIEMIHTASLIHDDVLDETGDFMFAQASWYLANLENLEVIKLISQVIKDFASGEIKQASSLFDCDVTLEDYLLKSYYKTASLVAASTKGAAIFSRVDTDVTEQMYEFGKNLGLSFQVVDDILDFTQSSEQLGKPAGSDLAKGNLTAPVIFALEKEPRLREIIESEFCEEGSLEEGIELVREGGGIRRAQELAREKADDALKNLQCLPQSGFRLALEEMDLTIGTTCG</sequence>
<evidence type="ECO:0000256" key="5">
    <source>
        <dbReference type="ARBA" id="ARBA00022729"/>
    </source>
</evidence>
<dbReference type="PANTHER" id="PTHR12001:SF69">
    <property type="entry name" value="ALL TRANS-POLYPRENYL-DIPHOSPHATE SYNTHASE PDSS1"/>
    <property type="match status" value="1"/>
</dbReference>
<feature type="domain" description="Protein kinase" evidence="10">
    <location>
        <begin position="75"/>
        <end position="371"/>
    </location>
</feature>
<evidence type="ECO:0000256" key="4">
    <source>
        <dbReference type="ARBA" id="ARBA00022723"/>
    </source>
</evidence>
<evidence type="ECO:0000256" key="3">
    <source>
        <dbReference type="ARBA" id="ARBA00022679"/>
    </source>
</evidence>
<dbReference type="InterPro" id="IPR033749">
    <property type="entry name" value="Polyprenyl_synt_CS"/>
</dbReference>
<dbReference type="Gene3D" id="3.90.190.10">
    <property type="entry name" value="Protein tyrosine phosphatase superfamily"/>
    <property type="match status" value="1"/>
</dbReference>
<proteinExistence type="inferred from homology"/>
<keyword evidence="4" id="KW-0479">Metal-binding</keyword>
<keyword evidence="14" id="KW-1185">Reference proteome</keyword>
<dbReference type="InterPro" id="IPR000092">
    <property type="entry name" value="Polyprenyl_synt"/>
</dbReference>
<dbReference type="Pfam" id="PF07983">
    <property type="entry name" value="X8"/>
    <property type="match status" value="1"/>
</dbReference>
<dbReference type="EMBL" id="JAGKQM010000016">
    <property type="protein sequence ID" value="KAH0876189.1"/>
    <property type="molecule type" value="Genomic_DNA"/>
</dbReference>
<keyword evidence="8" id="KW-0547">Nucleotide-binding</keyword>
<feature type="domain" description="Tyrosine specific protein phosphatases" evidence="11">
    <location>
        <begin position="361"/>
        <end position="394"/>
    </location>
</feature>
<keyword evidence="5" id="KW-0732">Signal</keyword>